<dbReference type="EMBL" id="CP002183">
    <property type="protein sequence ID" value="ADM36740.1"/>
    <property type="molecule type" value="Genomic_DNA"/>
</dbReference>
<reference key="1">
    <citation type="submission" date="2010-08" db="EMBL/GenBank/DDBJ databases">
        <authorList>
            <person name="Zeigler D.R."/>
        </authorList>
    </citation>
    <scope>NUCLEOTIDE SEQUENCE</scope>
    <source>
        <strain>W23</strain>
    </source>
</reference>
<reference evidence="1 2" key="2">
    <citation type="journal article" date="2011" name="Microbiology">
        <title>The genome sequence of Bacillus subtilis subsp. spizizenii W23: insights into speciation within the B. subtilis complex and into the history of B. subtilis genetics.</title>
        <authorList>
            <person name="Zeigler D.R."/>
        </authorList>
    </citation>
    <scope>NUCLEOTIDE SEQUENCE [LARGE SCALE GENOMIC DNA]</scope>
    <source>
        <strain evidence="2">ATCC 23059 / NRRL B-14472 / W23</strain>
    </source>
</reference>
<protein>
    <submittedName>
        <fullName evidence="1">Uncharacterized protein</fullName>
    </submittedName>
</protein>
<proteinExistence type="predicted"/>
<evidence type="ECO:0000313" key="2">
    <source>
        <dbReference type="Proteomes" id="UP000002233"/>
    </source>
</evidence>
<dbReference type="Proteomes" id="UP000002233">
    <property type="component" value="Chromosome"/>
</dbReference>
<evidence type="ECO:0000313" key="1">
    <source>
        <dbReference type="EMBL" id="ADM36740.1"/>
    </source>
</evidence>
<dbReference type="KEGG" id="bss:BSUW23_03420"/>
<organism evidence="1 2">
    <name type="scientific">Bacillus spizizenii (strain ATCC 23059 / NRRL B-14472 / W23)</name>
    <name type="common">Bacillus subtilis subsp. spizizenii</name>
    <dbReference type="NCBI Taxonomy" id="655816"/>
    <lineage>
        <taxon>Bacteria</taxon>
        <taxon>Bacillati</taxon>
        <taxon>Bacillota</taxon>
        <taxon>Bacilli</taxon>
        <taxon>Bacillales</taxon>
        <taxon>Bacillaceae</taxon>
        <taxon>Bacillus</taxon>
    </lineage>
</organism>
<dbReference type="HOGENOM" id="CLU_3285227_0_0_9"/>
<gene>
    <name evidence="1" type="ordered locus">BSUW23_03420</name>
</gene>
<dbReference type="AlphaFoldDB" id="E0TU89"/>
<name>E0TU89_BACSH</name>
<accession>E0TU89</accession>
<sequence>MVLLFVVQTLIIIGNDIYFDESVNRVSVGGMSEINAQLLQ</sequence>